<dbReference type="InterPro" id="IPR020667">
    <property type="entry name" value="DNA_mismatch_repair_MutL"/>
</dbReference>
<dbReference type="InterPro" id="IPR002099">
    <property type="entry name" value="MutL/Mlh/PMS"/>
</dbReference>
<evidence type="ECO:0000259" key="6">
    <source>
        <dbReference type="SMART" id="SM00853"/>
    </source>
</evidence>
<evidence type="ECO:0000256" key="4">
    <source>
        <dbReference type="HAMAP-Rule" id="MF_00149"/>
    </source>
</evidence>
<dbReference type="GO" id="GO:0032300">
    <property type="term" value="C:mismatch repair complex"/>
    <property type="evidence" value="ECO:0007669"/>
    <property type="project" value="InterPro"/>
</dbReference>
<dbReference type="CDD" id="cd16926">
    <property type="entry name" value="HATPase_MutL-MLH-PMS-like"/>
    <property type="match status" value="1"/>
</dbReference>
<dbReference type="Gene3D" id="3.30.230.10">
    <property type="match status" value="1"/>
</dbReference>
<dbReference type="GO" id="GO:0140664">
    <property type="term" value="F:ATP-dependent DNA damage sensor activity"/>
    <property type="evidence" value="ECO:0007669"/>
    <property type="project" value="InterPro"/>
</dbReference>
<dbReference type="SMART" id="SM01340">
    <property type="entry name" value="DNA_mis_repair"/>
    <property type="match status" value="1"/>
</dbReference>
<dbReference type="SMART" id="SM00853">
    <property type="entry name" value="MutL_C"/>
    <property type="match status" value="1"/>
</dbReference>
<feature type="domain" description="MutL C-terminal dimerisation" evidence="6">
    <location>
        <begin position="414"/>
        <end position="555"/>
    </location>
</feature>
<dbReference type="InterPro" id="IPR014762">
    <property type="entry name" value="DNA_mismatch_repair_CS"/>
</dbReference>
<evidence type="ECO:0000256" key="2">
    <source>
        <dbReference type="ARBA" id="ARBA00022763"/>
    </source>
</evidence>
<dbReference type="InterPro" id="IPR038973">
    <property type="entry name" value="MutL/Mlh/Pms-like"/>
</dbReference>
<feature type="domain" description="DNA mismatch repair protein S5" evidence="7">
    <location>
        <begin position="207"/>
        <end position="325"/>
    </location>
</feature>
<evidence type="ECO:0000256" key="1">
    <source>
        <dbReference type="ARBA" id="ARBA00006082"/>
    </source>
</evidence>
<organism evidence="8 9">
    <name type="scientific">Aminicella lysinilytica</name>
    <dbReference type="NCBI Taxonomy" id="433323"/>
    <lineage>
        <taxon>Bacteria</taxon>
        <taxon>Bacillati</taxon>
        <taxon>Bacillota</taxon>
        <taxon>Clostridia</taxon>
        <taxon>Peptostreptococcales</taxon>
        <taxon>Anaerovoracaceae</taxon>
        <taxon>Aminicella</taxon>
    </lineage>
</organism>
<evidence type="ECO:0000313" key="9">
    <source>
        <dbReference type="Proteomes" id="UP000295500"/>
    </source>
</evidence>
<dbReference type="SUPFAM" id="SSF54211">
    <property type="entry name" value="Ribosomal protein S5 domain 2-like"/>
    <property type="match status" value="1"/>
</dbReference>
<evidence type="ECO:0000259" key="7">
    <source>
        <dbReference type="SMART" id="SM01340"/>
    </source>
</evidence>
<keyword evidence="2 4" id="KW-0227">DNA damage</keyword>
<name>A0A4R6Q8E0_9FIRM</name>
<dbReference type="HAMAP" id="MF_00149">
    <property type="entry name" value="DNA_mis_repair"/>
    <property type="match status" value="1"/>
</dbReference>
<dbReference type="InterPro" id="IPR020568">
    <property type="entry name" value="Ribosomal_Su5_D2-typ_SF"/>
</dbReference>
<dbReference type="RefSeq" id="WP_133527872.1">
    <property type="nucleotide sequence ID" value="NZ_SNXO01000006.1"/>
</dbReference>
<dbReference type="InterPro" id="IPR042121">
    <property type="entry name" value="MutL_C_regsub"/>
</dbReference>
<dbReference type="Proteomes" id="UP000295500">
    <property type="component" value="Unassembled WGS sequence"/>
</dbReference>
<dbReference type="InterPro" id="IPR014721">
    <property type="entry name" value="Ribsml_uS5_D2-typ_fold_subgr"/>
</dbReference>
<proteinExistence type="inferred from homology"/>
<sequence length="598" mass="66846">MIRVLEKNISDKIAAGEVIERPVSIVKELLENSIDSGADTISVEIKNGGKTFIRVTDNGCGIEADQVETAFLRHATSKIETVADLTSISSLGFRGEALASVAAVTQTTLITRPEAEKTGRRLLINGSEVVENVPVGCPHGTTIIVTDLFYNTPARRQFLKSDSAESGMIIDLMSEMALAYTDIKIQFINNGNVLFATAGDSSLKKTIMTVYRQREYDDLADVDFTTPGFTVTGCISRPSLSRSTRRDQIFFVNGRIVKSKVIEKGLSEAYKERLFKGRYPVAFLFLETDPASVDVNIHPNKKEVRFHDDKAVELAVKEAVIDALGTKEAMAGAADYFIKQSNAEKAKDKPTPEQVDIKQILSSKRETSEVSDNIVKSERSVPQAEAAPQEMTSKSHILVEETKLKPFDFNNLTITGCIFDTYITAVDGEDFYMIDQHAAHERIFYEKLVGQYGADEKVRQMILTPFTVDVPLSVKENQYDWLDSLRDMGYLIEEFGPNSYIVKEIPDFMEISEAENFVKDYIENVSERDDLGNTVVIDKLITRSCKSAVKAHDHLSAAEIQALIDQLKLCRNPFSCPHGRPTFIRFSIYDIEKMFKRV</sequence>
<comment type="caution">
    <text evidence="8">The sequence shown here is derived from an EMBL/GenBank/DDBJ whole genome shotgun (WGS) entry which is preliminary data.</text>
</comment>
<dbReference type="CDD" id="cd00782">
    <property type="entry name" value="MutL_Trans"/>
    <property type="match status" value="1"/>
</dbReference>
<dbReference type="PANTHER" id="PTHR10073">
    <property type="entry name" value="DNA MISMATCH REPAIR PROTEIN MLH, PMS, MUTL"/>
    <property type="match status" value="1"/>
</dbReference>
<reference evidence="8 9" key="1">
    <citation type="submission" date="2019-03" db="EMBL/GenBank/DDBJ databases">
        <title>Genomic Encyclopedia of Type Strains, Phase IV (KMG-IV): sequencing the most valuable type-strain genomes for metagenomic binning, comparative biology and taxonomic classification.</title>
        <authorList>
            <person name="Goeker M."/>
        </authorList>
    </citation>
    <scope>NUCLEOTIDE SEQUENCE [LARGE SCALE GENOMIC DNA]</scope>
    <source>
        <strain evidence="8 9">DSM 28287</strain>
    </source>
</reference>
<dbReference type="InterPro" id="IPR042120">
    <property type="entry name" value="MutL_C_dimsub"/>
</dbReference>
<accession>A0A4R6Q8E0</accession>
<dbReference type="Pfam" id="PF13589">
    <property type="entry name" value="HATPase_c_3"/>
    <property type="match status" value="1"/>
</dbReference>
<dbReference type="InterPro" id="IPR037198">
    <property type="entry name" value="MutL_C_sf"/>
</dbReference>
<evidence type="ECO:0000256" key="3">
    <source>
        <dbReference type="ARBA" id="ARBA00023204"/>
    </source>
</evidence>
<dbReference type="Gene3D" id="3.30.1540.20">
    <property type="entry name" value="MutL, C-terminal domain, dimerisation subdomain"/>
    <property type="match status" value="1"/>
</dbReference>
<dbReference type="AlphaFoldDB" id="A0A4R6Q8E0"/>
<dbReference type="PROSITE" id="PS00058">
    <property type="entry name" value="DNA_MISMATCH_REPAIR_1"/>
    <property type="match status" value="1"/>
</dbReference>
<dbReference type="SUPFAM" id="SSF55874">
    <property type="entry name" value="ATPase domain of HSP90 chaperone/DNA topoisomerase II/histidine kinase"/>
    <property type="match status" value="1"/>
</dbReference>
<evidence type="ECO:0000256" key="5">
    <source>
        <dbReference type="SAM" id="MobiDB-lite"/>
    </source>
</evidence>
<dbReference type="GO" id="GO:0005524">
    <property type="term" value="F:ATP binding"/>
    <property type="evidence" value="ECO:0007669"/>
    <property type="project" value="InterPro"/>
</dbReference>
<dbReference type="Gene3D" id="3.30.565.10">
    <property type="entry name" value="Histidine kinase-like ATPase, C-terminal domain"/>
    <property type="match status" value="1"/>
</dbReference>
<evidence type="ECO:0000313" key="8">
    <source>
        <dbReference type="EMBL" id="TDP58521.1"/>
    </source>
</evidence>
<dbReference type="SUPFAM" id="SSF118116">
    <property type="entry name" value="DNA mismatch repair protein MutL"/>
    <property type="match status" value="1"/>
</dbReference>
<dbReference type="FunFam" id="3.30.565.10:FF:000003">
    <property type="entry name" value="DNA mismatch repair endonuclease MutL"/>
    <property type="match status" value="1"/>
</dbReference>
<feature type="region of interest" description="Disordered" evidence="5">
    <location>
        <begin position="368"/>
        <end position="393"/>
    </location>
</feature>
<comment type="function">
    <text evidence="4">This protein is involved in the repair of mismatches in DNA. It is required for dam-dependent methyl-directed DNA mismatch repair. May act as a 'molecular matchmaker', a protein that promotes the formation of a stable complex between two or more DNA-binding proteins in an ATP-dependent manner without itself being part of a final effector complex.</text>
</comment>
<dbReference type="InterPro" id="IPR013507">
    <property type="entry name" value="DNA_mismatch_S5_2-like"/>
</dbReference>
<keyword evidence="3 4" id="KW-0234">DNA repair</keyword>
<dbReference type="InterPro" id="IPR036890">
    <property type="entry name" value="HATPase_C_sf"/>
</dbReference>
<dbReference type="Gene3D" id="3.30.1370.100">
    <property type="entry name" value="MutL, C-terminal domain, regulatory subdomain"/>
    <property type="match status" value="1"/>
</dbReference>
<dbReference type="InterPro" id="IPR014790">
    <property type="entry name" value="MutL_C"/>
</dbReference>
<protein>
    <recommendedName>
        <fullName evidence="4">DNA mismatch repair protein MutL</fullName>
    </recommendedName>
</protein>
<dbReference type="Pfam" id="PF01119">
    <property type="entry name" value="DNA_mis_repair"/>
    <property type="match status" value="1"/>
</dbReference>
<dbReference type="EMBL" id="SNXO01000006">
    <property type="protein sequence ID" value="TDP58521.1"/>
    <property type="molecule type" value="Genomic_DNA"/>
</dbReference>
<dbReference type="NCBIfam" id="TIGR00585">
    <property type="entry name" value="mutl"/>
    <property type="match status" value="1"/>
</dbReference>
<dbReference type="OrthoDB" id="9763467at2"/>
<dbReference type="GO" id="GO:0016887">
    <property type="term" value="F:ATP hydrolysis activity"/>
    <property type="evidence" value="ECO:0007669"/>
    <property type="project" value="InterPro"/>
</dbReference>
<comment type="similarity">
    <text evidence="1 4">Belongs to the DNA mismatch repair MutL/HexB family.</text>
</comment>
<keyword evidence="9" id="KW-1185">Reference proteome</keyword>
<dbReference type="GO" id="GO:0030983">
    <property type="term" value="F:mismatched DNA binding"/>
    <property type="evidence" value="ECO:0007669"/>
    <property type="project" value="InterPro"/>
</dbReference>
<dbReference type="GO" id="GO:0006298">
    <property type="term" value="P:mismatch repair"/>
    <property type="evidence" value="ECO:0007669"/>
    <property type="project" value="UniProtKB-UniRule"/>
</dbReference>
<dbReference type="Pfam" id="PF08676">
    <property type="entry name" value="MutL_C"/>
    <property type="match status" value="1"/>
</dbReference>
<gene>
    <name evidence="4" type="primary">mutL</name>
    <name evidence="8" type="ORF">EV211_10630</name>
</gene>
<dbReference type="PANTHER" id="PTHR10073:SF12">
    <property type="entry name" value="DNA MISMATCH REPAIR PROTEIN MLH1"/>
    <property type="match status" value="1"/>
</dbReference>